<dbReference type="Pfam" id="PF01755">
    <property type="entry name" value="Glyco_transf_25"/>
    <property type="match status" value="1"/>
</dbReference>
<dbReference type="CDD" id="cd06532">
    <property type="entry name" value="Glyco_transf_25"/>
    <property type="match status" value="1"/>
</dbReference>
<dbReference type="PATRIC" id="fig|182217.3.peg.1197"/>
<dbReference type="AlphaFoldDB" id="I0EN72"/>
<evidence type="ECO:0000313" key="3">
    <source>
        <dbReference type="Proteomes" id="UP000005010"/>
    </source>
</evidence>
<reference evidence="3" key="1">
    <citation type="submission" date="2012-04" db="EMBL/GenBank/DDBJ databases">
        <title>Complete genome sequence of Helicobacter cetorum strain MIT 00-7128.</title>
        <authorList>
            <person name="Kersulyte D."/>
            <person name="Berg D.E."/>
        </authorList>
    </citation>
    <scope>NUCLEOTIDE SEQUENCE [LARGE SCALE GENOMIC DNA]</scope>
    <source>
        <strain evidence="3">MIT 00-7128</strain>
    </source>
</reference>
<proteinExistence type="predicted"/>
<evidence type="ECO:0000259" key="1">
    <source>
        <dbReference type="Pfam" id="PF01755"/>
    </source>
</evidence>
<dbReference type="RefSeq" id="WP_014661261.1">
    <property type="nucleotide sequence ID" value="NC_017737.1"/>
</dbReference>
<gene>
    <name evidence="2" type="ordered locus">HCW_05645</name>
</gene>
<dbReference type="STRING" id="182217.HCW_05645"/>
<sequence>MEVRIISLKSSPRYEKMQELCKNPPHNLAKDFQFSIFDAISPSSPCFEGLKSKHYHKNYLKESDWVYCKRGAELEPNELGCYMSHFLLWQECVNKNTPIIICEDDIIFEESFKQAIRECVQSPFDLVRLHAEYWGYRGGTFQKVLPRIENEPLYMTSKESLSIVDSIKRFLRKDCFNLYQILRRCYYPLSMFEKEIFLSEHFYMSSLYFNSSACYYLTPKGAKTLIEKAVIFCEPLDIFLSNTFKHKLPNVVYVPLCVRFNEMSLVTTIVLSKKIKKVFSYAPKRLIMPIINLMHRLQAYRQSKKAFEKYRKK</sequence>
<dbReference type="KEGG" id="hce:HCW_05645"/>
<organism evidence="2 3">
    <name type="scientific">Helicobacter cetorum (strain ATCC BAA-429 / MIT 00-7128)</name>
    <dbReference type="NCBI Taxonomy" id="182217"/>
    <lineage>
        <taxon>Bacteria</taxon>
        <taxon>Pseudomonadati</taxon>
        <taxon>Campylobacterota</taxon>
        <taxon>Epsilonproteobacteria</taxon>
        <taxon>Campylobacterales</taxon>
        <taxon>Helicobacteraceae</taxon>
        <taxon>Helicobacter</taxon>
    </lineage>
</organism>
<dbReference type="HOGENOM" id="CLU_076777_0_0_7"/>
<feature type="domain" description="Glycosyl transferase family 25" evidence="1">
    <location>
        <begin position="3"/>
        <end position="238"/>
    </location>
</feature>
<protein>
    <submittedName>
        <fullName evidence="2">Putative lipopolysaccharide biosynthesis protein</fullName>
    </submittedName>
</protein>
<name>I0EN72_HELC0</name>
<dbReference type="InterPro" id="IPR002654">
    <property type="entry name" value="Glyco_trans_25"/>
</dbReference>
<keyword evidence="3" id="KW-1185">Reference proteome</keyword>
<accession>I0EN72</accession>
<dbReference type="eggNOG" id="COG3306">
    <property type="taxonomic scope" value="Bacteria"/>
</dbReference>
<dbReference type="EMBL" id="CP003479">
    <property type="protein sequence ID" value="AFI04391.1"/>
    <property type="molecule type" value="Genomic_DNA"/>
</dbReference>
<evidence type="ECO:0000313" key="2">
    <source>
        <dbReference type="EMBL" id="AFI04391.1"/>
    </source>
</evidence>
<dbReference type="Proteomes" id="UP000005010">
    <property type="component" value="Chromosome"/>
</dbReference>